<feature type="region of interest" description="Disordered" evidence="1">
    <location>
        <begin position="102"/>
        <end position="133"/>
    </location>
</feature>
<gene>
    <name evidence="2" type="ORF">ACFSBI_15340</name>
</gene>
<keyword evidence="3" id="KW-1185">Reference proteome</keyword>
<evidence type="ECO:0000256" key="1">
    <source>
        <dbReference type="SAM" id="MobiDB-lite"/>
    </source>
</evidence>
<feature type="compositionally biased region" description="Polar residues" evidence="1">
    <location>
        <begin position="111"/>
        <end position="120"/>
    </location>
</feature>
<name>A0ABW4LLD6_9MICO</name>
<accession>A0ABW4LLD6</accession>
<evidence type="ECO:0000313" key="2">
    <source>
        <dbReference type="EMBL" id="MFD1722924.1"/>
    </source>
</evidence>
<evidence type="ECO:0008006" key="4">
    <source>
        <dbReference type="Google" id="ProtNLM"/>
    </source>
</evidence>
<dbReference type="RefSeq" id="WP_377936456.1">
    <property type="nucleotide sequence ID" value="NZ_JBHUEA010000033.1"/>
</dbReference>
<protein>
    <recommendedName>
        <fullName evidence="4">Resuscitation-promoting factor core lysozyme-like domain-containing protein</fullName>
    </recommendedName>
</protein>
<organism evidence="2 3">
    <name type="scientific">Amnibacterium endophyticum</name>
    <dbReference type="NCBI Taxonomy" id="2109337"/>
    <lineage>
        <taxon>Bacteria</taxon>
        <taxon>Bacillati</taxon>
        <taxon>Actinomycetota</taxon>
        <taxon>Actinomycetes</taxon>
        <taxon>Micrococcales</taxon>
        <taxon>Microbacteriaceae</taxon>
        <taxon>Amnibacterium</taxon>
    </lineage>
</organism>
<reference evidence="3" key="1">
    <citation type="journal article" date="2019" name="Int. J. Syst. Evol. Microbiol.">
        <title>The Global Catalogue of Microorganisms (GCM) 10K type strain sequencing project: providing services to taxonomists for standard genome sequencing and annotation.</title>
        <authorList>
            <consortium name="The Broad Institute Genomics Platform"/>
            <consortium name="The Broad Institute Genome Sequencing Center for Infectious Disease"/>
            <person name="Wu L."/>
            <person name="Ma J."/>
        </authorList>
    </citation>
    <scope>NUCLEOTIDE SEQUENCE [LARGE SCALE GENOMIC DNA]</scope>
    <source>
        <strain evidence="3">CGMCC 1.12471</strain>
    </source>
</reference>
<evidence type="ECO:0000313" key="3">
    <source>
        <dbReference type="Proteomes" id="UP001597347"/>
    </source>
</evidence>
<proteinExistence type="predicted"/>
<sequence>MAVIALTLIVLVNTPTTHRSNLPAQHATVQSPAAEGASASMLIGPRGSKVLTRAQLHEYVLRTFDDVGSTNAAAWEEQQWLAIGCMADAGFLWDPTLERAPHQTPAADGLTPSQQRQWQNALGGPGSTSSYNWRTESDWRNAGCIGRAVHATSQQDGVR</sequence>
<comment type="caution">
    <text evidence="2">The sequence shown here is derived from an EMBL/GenBank/DDBJ whole genome shotgun (WGS) entry which is preliminary data.</text>
</comment>
<dbReference type="Proteomes" id="UP001597347">
    <property type="component" value="Unassembled WGS sequence"/>
</dbReference>
<dbReference type="EMBL" id="JBHUEA010000033">
    <property type="protein sequence ID" value="MFD1722924.1"/>
    <property type="molecule type" value="Genomic_DNA"/>
</dbReference>